<feature type="domain" description="C2H2-type" evidence="9">
    <location>
        <begin position="605"/>
        <end position="632"/>
    </location>
</feature>
<feature type="compositionally biased region" description="Polar residues" evidence="8">
    <location>
        <begin position="527"/>
        <end position="537"/>
    </location>
</feature>
<evidence type="ECO:0000256" key="4">
    <source>
        <dbReference type="ARBA" id="ARBA00022771"/>
    </source>
</evidence>
<evidence type="ECO:0000256" key="3">
    <source>
        <dbReference type="ARBA" id="ARBA00022737"/>
    </source>
</evidence>
<dbReference type="InterPro" id="IPR036236">
    <property type="entry name" value="Znf_C2H2_sf"/>
</dbReference>
<feature type="compositionally biased region" description="Low complexity" evidence="8">
    <location>
        <begin position="201"/>
        <end position="230"/>
    </location>
</feature>
<dbReference type="GO" id="GO:0008270">
    <property type="term" value="F:zinc ion binding"/>
    <property type="evidence" value="ECO:0007669"/>
    <property type="project" value="UniProtKB-KW"/>
</dbReference>
<evidence type="ECO:0000256" key="2">
    <source>
        <dbReference type="ARBA" id="ARBA00022723"/>
    </source>
</evidence>
<keyword evidence="3" id="KW-0677">Repeat</keyword>
<gene>
    <name evidence="10" type="ORF">TSAR_002310</name>
</gene>
<feature type="domain" description="C2H2-type" evidence="9">
    <location>
        <begin position="577"/>
        <end position="604"/>
    </location>
</feature>
<evidence type="ECO:0000256" key="7">
    <source>
        <dbReference type="PROSITE-ProRule" id="PRU00042"/>
    </source>
</evidence>
<keyword evidence="11" id="KW-1185">Reference proteome</keyword>
<feature type="compositionally biased region" description="Low complexity" evidence="8">
    <location>
        <begin position="89"/>
        <end position="110"/>
    </location>
</feature>
<dbReference type="Pfam" id="PF12171">
    <property type="entry name" value="zf-C2H2_jaz"/>
    <property type="match status" value="1"/>
</dbReference>
<keyword evidence="2" id="KW-0479">Metal-binding</keyword>
<dbReference type="Pfam" id="PF00096">
    <property type="entry name" value="zf-C2H2"/>
    <property type="match status" value="2"/>
</dbReference>
<dbReference type="FunFam" id="3.30.160.60:FF:000100">
    <property type="entry name" value="Zinc finger 45-like"/>
    <property type="match status" value="1"/>
</dbReference>
<dbReference type="GO" id="GO:0005634">
    <property type="term" value="C:nucleus"/>
    <property type="evidence" value="ECO:0007669"/>
    <property type="project" value="UniProtKB-SubCell"/>
</dbReference>
<feature type="region of interest" description="Disordered" evidence="8">
    <location>
        <begin position="498"/>
        <end position="537"/>
    </location>
</feature>
<evidence type="ECO:0000256" key="5">
    <source>
        <dbReference type="ARBA" id="ARBA00022833"/>
    </source>
</evidence>
<dbReference type="PANTHER" id="PTHR24394:SF23">
    <property type="entry name" value="ZINC FINGER PROTEIN 281-LIKE ISOFORM X1"/>
    <property type="match status" value="1"/>
</dbReference>
<feature type="domain" description="C2H2-type" evidence="9">
    <location>
        <begin position="633"/>
        <end position="660"/>
    </location>
</feature>
<evidence type="ECO:0000256" key="1">
    <source>
        <dbReference type="ARBA" id="ARBA00004123"/>
    </source>
</evidence>
<keyword evidence="6" id="KW-0539">Nucleus</keyword>
<dbReference type="InterPro" id="IPR013087">
    <property type="entry name" value="Znf_C2H2_type"/>
</dbReference>
<feature type="region of interest" description="Disordered" evidence="8">
    <location>
        <begin position="1"/>
        <end position="38"/>
    </location>
</feature>
<feature type="region of interest" description="Disordered" evidence="8">
    <location>
        <begin position="65"/>
        <end position="187"/>
    </location>
</feature>
<evidence type="ECO:0000313" key="10">
    <source>
        <dbReference type="EMBL" id="OXU17353.1"/>
    </source>
</evidence>
<dbReference type="FunFam" id="3.30.160.60:FF:000446">
    <property type="entry name" value="Zinc finger protein"/>
    <property type="match status" value="1"/>
</dbReference>
<feature type="domain" description="C2H2-type" evidence="9">
    <location>
        <begin position="548"/>
        <end position="576"/>
    </location>
</feature>
<dbReference type="AlphaFoldDB" id="A0A232EG82"/>
<dbReference type="GO" id="GO:0000981">
    <property type="term" value="F:DNA-binding transcription factor activity, RNA polymerase II-specific"/>
    <property type="evidence" value="ECO:0007669"/>
    <property type="project" value="TreeGrafter"/>
</dbReference>
<protein>
    <recommendedName>
        <fullName evidence="9">C2H2-type domain-containing protein</fullName>
    </recommendedName>
</protein>
<dbReference type="OrthoDB" id="8117402at2759"/>
<keyword evidence="5" id="KW-0862">Zinc</keyword>
<feature type="region of interest" description="Disordered" evidence="8">
    <location>
        <begin position="422"/>
        <end position="448"/>
    </location>
</feature>
<evidence type="ECO:0000259" key="9">
    <source>
        <dbReference type="PROSITE" id="PS50157"/>
    </source>
</evidence>
<feature type="compositionally biased region" description="Low complexity" evidence="8">
    <location>
        <begin position="129"/>
        <end position="151"/>
    </location>
</feature>
<comment type="subcellular location">
    <subcellularLocation>
        <location evidence="1">Nucleus</location>
    </subcellularLocation>
</comment>
<accession>A0A232EG82</accession>
<evidence type="ECO:0000313" key="11">
    <source>
        <dbReference type="Proteomes" id="UP000215335"/>
    </source>
</evidence>
<reference evidence="10 11" key="1">
    <citation type="journal article" date="2017" name="Curr. Biol.">
        <title>The Evolution of Venom by Co-option of Single-Copy Genes.</title>
        <authorList>
            <person name="Martinson E.O."/>
            <person name="Mrinalini"/>
            <person name="Kelkar Y.D."/>
            <person name="Chang C.H."/>
            <person name="Werren J.H."/>
        </authorList>
    </citation>
    <scope>NUCLEOTIDE SEQUENCE [LARGE SCALE GENOMIC DNA]</scope>
    <source>
        <strain evidence="10 11">Alberta</strain>
        <tissue evidence="10">Whole body</tissue>
    </source>
</reference>
<evidence type="ECO:0000256" key="6">
    <source>
        <dbReference type="ARBA" id="ARBA00023242"/>
    </source>
</evidence>
<proteinExistence type="predicted"/>
<dbReference type="PROSITE" id="PS00028">
    <property type="entry name" value="ZINC_FINGER_C2H2_1"/>
    <property type="match status" value="5"/>
</dbReference>
<comment type="caution">
    <text evidence="10">The sequence shown here is derived from an EMBL/GenBank/DDBJ whole genome shotgun (WGS) entry which is preliminary data.</text>
</comment>
<name>A0A232EG82_9HYME</name>
<dbReference type="EMBL" id="NNAY01004840">
    <property type="protein sequence ID" value="OXU17353.1"/>
    <property type="molecule type" value="Genomic_DNA"/>
</dbReference>
<feature type="domain" description="C2H2-type" evidence="9">
    <location>
        <begin position="36"/>
        <end position="65"/>
    </location>
</feature>
<dbReference type="Proteomes" id="UP000215335">
    <property type="component" value="Unassembled WGS sequence"/>
</dbReference>
<dbReference type="SMART" id="SM00355">
    <property type="entry name" value="ZnF_C2H2"/>
    <property type="match status" value="5"/>
</dbReference>
<organism evidence="10 11">
    <name type="scientific">Trichomalopsis sarcophagae</name>
    <dbReference type="NCBI Taxonomy" id="543379"/>
    <lineage>
        <taxon>Eukaryota</taxon>
        <taxon>Metazoa</taxon>
        <taxon>Ecdysozoa</taxon>
        <taxon>Arthropoda</taxon>
        <taxon>Hexapoda</taxon>
        <taxon>Insecta</taxon>
        <taxon>Pterygota</taxon>
        <taxon>Neoptera</taxon>
        <taxon>Endopterygota</taxon>
        <taxon>Hymenoptera</taxon>
        <taxon>Apocrita</taxon>
        <taxon>Proctotrupomorpha</taxon>
        <taxon>Chalcidoidea</taxon>
        <taxon>Pteromalidae</taxon>
        <taxon>Pteromalinae</taxon>
        <taxon>Trichomalopsis</taxon>
    </lineage>
</organism>
<dbReference type="InterPro" id="IPR022755">
    <property type="entry name" value="Znf_C2H2_jaz"/>
</dbReference>
<sequence length="669" mass="73831">MPGHPMPTGLMQQNPKPPPLGNQSWKSNEARRPKTYNCTACNKWFTSSGHLKRHYNTTLHKNAVKQSNQPDPANMPISAHHHPGRDNNSRGAGAAASRHSPELSSSSSPPNLMAGPSGEATRGLLHTPTTSSSTTNTAIFNSNNSSSSNSSEATAVQAALGQKALEQQQQHLHHQQQQQLQQQHQPSSTVMLASNLMYLGSPASSPMAQAQQHHHQQMGSPSPQLGQQQQHLHHHHQQQQQQQARNLPMASPSQIAGSAHHPMNSPMSPMQQHPGHMNSPSPMASRHHHMNSPSPIMAGVVPSAMASPPPPGPMMGGTSMPHQPYPNALPPHVTTITSIPGLLESITNQLTTTGNPDMHTMSTTPQQQQHQEMLPSFGTFINHQQQQQQPQQKPLPGFTQFGSIANGFIVGQSQMQAVNVGGLSPEENAPPQERSFESPTSSYDVYGRGSPPRYECLGGMEMMQTTIDGPIIVNSYSELQGHQPRQQQQQQETNNNLPQITPKEELNPNIVSKAKGGKGRSRKLATKEQQVTSTNTNGSHYISENGLHKCIECDKVFNKACYLTQHNKSFHSGDKPFKCCMCGKRFVQEYLHAEHLQKHAGDKPYKCEICPKQFNHKTDLRRHMCLHTGEKPYACDKCGKGFIRKDHMMKHLETHKKKSNNHHKVHLRA</sequence>
<evidence type="ECO:0000256" key="8">
    <source>
        <dbReference type="SAM" id="MobiDB-lite"/>
    </source>
</evidence>
<dbReference type="SUPFAM" id="SSF57667">
    <property type="entry name" value="beta-beta-alpha zinc fingers"/>
    <property type="match status" value="3"/>
</dbReference>
<dbReference type="Gene3D" id="3.30.160.60">
    <property type="entry name" value="Classic Zinc Finger"/>
    <property type="match status" value="5"/>
</dbReference>
<feature type="compositionally biased region" description="Low complexity" evidence="8">
    <location>
        <begin position="167"/>
        <end position="185"/>
    </location>
</feature>
<feature type="region of interest" description="Disordered" evidence="8">
    <location>
        <begin position="201"/>
        <end position="318"/>
    </location>
</feature>
<dbReference type="FunFam" id="3.30.160.60:FF:002343">
    <property type="entry name" value="Zinc finger protein 33A"/>
    <property type="match status" value="1"/>
</dbReference>
<dbReference type="PROSITE" id="PS50157">
    <property type="entry name" value="ZINC_FINGER_C2H2_2"/>
    <property type="match status" value="5"/>
</dbReference>
<dbReference type="PANTHER" id="PTHR24394">
    <property type="entry name" value="ZINC FINGER PROTEIN"/>
    <property type="match status" value="1"/>
</dbReference>
<feature type="compositionally biased region" description="Basic residues" evidence="8">
    <location>
        <begin position="515"/>
        <end position="524"/>
    </location>
</feature>
<keyword evidence="4 7" id="KW-0863">Zinc-finger</keyword>
<dbReference type="STRING" id="543379.A0A232EG82"/>